<dbReference type="KEGG" id="kba:A0U89_10685"/>
<organism evidence="2 3">
    <name type="scientific">Kozakia baliensis</name>
    <dbReference type="NCBI Taxonomy" id="153496"/>
    <lineage>
        <taxon>Bacteria</taxon>
        <taxon>Pseudomonadati</taxon>
        <taxon>Pseudomonadota</taxon>
        <taxon>Alphaproteobacteria</taxon>
        <taxon>Acetobacterales</taxon>
        <taxon>Acetobacteraceae</taxon>
        <taxon>Kozakia</taxon>
    </lineage>
</organism>
<comment type="similarity">
    <text evidence="1">Belongs to the UPF0260 family.</text>
</comment>
<dbReference type="HAMAP" id="MF_00676">
    <property type="entry name" value="UPF0260"/>
    <property type="match status" value="1"/>
</dbReference>
<dbReference type="InterPro" id="IPR008228">
    <property type="entry name" value="UCP006173"/>
</dbReference>
<evidence type="ECO:0000256" key="1">
    <source>
        <dbReference type="HAMAP-Rule" id="MF_00676"/>
    </source>
</evidence>
<evidence type="ECO:0000313" key="3">
    <source>
        <dbReference type="Proteomes" id="UP000179145"/>
    </source>
</evidence>
<dbReference type="RefSeq" id="WP_070403113.1">
    <property type="nucleotide sequence ID" value="NZ_BJVW01000001.1"/>
</dbReference>
<reference evidence="2 3" key="1">
    <citation type="journal article" date="2016" name="Microb. Cell Fact.">
        <title>Dissection of exopolysaccharide biosynthesis in Kozakia baliensis.</title>
        <authorList>
            <person name="Brandt J.U."/>
            <person name="Jakob F."/>
            <person name="Behr J."/>
            <person name="Geissler A.J."/>
            <person name="Vogel R.F."/>
        </authorList>
    </citation>
    <scope>NUCLEOTIDE SEQUENCE [LARGE SCALE GENOMIC DNA]</scope>
    <source>
        <strain evidence="2 3">DSM 14400</strain>
    </source>
</reference>
<dbReference type="PIRSF" id="PIRSF006173">
    <property type="entry name" value="UCP006173"/>
    <property type="match status" value="1"/>
</dbReference>
<dbReference type="OrthoDB" id="9786855at2"/>
<proteinExistence type="inferred from homology"/>
<dbReference type="PANTHER" id="PTHR37421">
    <property type="entry name" value="UPF0260 PROTEIN YCGN"/>
    <property type="match status" value="1"/>
</dbReference>
<dbReference type="EMBL" id="CP014674">
    <property type="protein sequence ID" value="AOX17532.1"/>
    <property type="molecule type" value="Genomic_DNA"/>
</dbReference>
<dbReference type="NCBIfam" id="NF003501">
    <property type="entry name" value="PRK05170.1-5"/>
    <property type="match status" value="1"/>
</dbReference>
<name>A0A1D8UV65_9PROT</name>
<keyword evidence="3" id="KW-1185">Reference proteome</keyword>
<gene>
    <name evidence="2" type="ORF">A0U89_10685</name>
</gene>
<evidence type="ECO:0000313" key="2">
    <source>
        <dbReference type="EMBL" id="AOX17532.1"/>
    </source>
</evidence>
<accession>A0A1D8UV65</accession>
<dbReference type="PANTHER" id="PTHR37421:SF1">
    <property type="entry name" value="UPF0260 PROTEIN YCGN"/>
    <property type="match status" value="1"/>
</dbReference>
<dbReference type="Pfam" id="PF03692">
    <property type="entry name" value="CxxCxxCC"/>
    <property type="match status" value="1"/>
</dbReference>
<dbReference type="InterPro" id="IPR005358">
    <property type="entry name" value="Puta_zinc/iron-chelating_dom"/>
</dbReference>
<protein>
    <recommendedName>
        <fullName evidence="1">UPF0260 protein A0U89_10685</fullName>
    </recommendedName>
</protein>
<dbReference type="eggNOG" id="COG2983">
    <property type="taxonomic scope" value="Bacteria"/>
</dbReference>
<dbReference type="STRING" id="153496.A0U89_10685"/>
<dbReference type="Proteomes" id="UP000179145">
    <property type="component" value="Chromosome"/>
</dbReference>
<dbReference type="AlphaFoldDB" id="A0A1D8UV65"/>
<sequence>MTDDAPFWKRKSLGEMTKEEWESLCDGCGRCCLHKLRDDETDEIHYTNVACRLLDLETCRCSDYMHRFRKVRDCVSLTPALMEEIDWLPPTCGYRLVHEGRDLPEWHPLRSGNEESVHQAHISGQGRIVSERRAGALEDYVADWPGEYPSSLPLPPLIRRHKP</sequence>
<dbReference type="NCBIfam" id="NF003507">
    <property type="entry name" value="PRK05170.2-5"/>
    <property type="match status" value="1"/>
</dbReference>